<dbReference type="PROSITE" id="PS01295">
    <property type="entry name" value="ISPD"/>
    <property type="match status" value="1"/>
</dbReference>
<dbReference type="PANTHER" id="PTHR32125:SF4">
    <property type="entry name" value="2-C-METHYL-D-ERYTHRITOL 4-PHOSPHATE CYTIDYLYLTRANSFERASE, CHLOROPLASTIC"/>
    <property type="match status" value="1"/>
</dbReference>
<dbReference type="InterPro" id="IPR029044">
    <property type="entry name" value="Nucleotide-diphossugar_trans"/>
</dbReference>
<comment type="caution">
    <text evidence="3">The sequence shown here is derived from an EMBL/GenBank/DDBJ whole genome shotgun (WGS) entry which is preliminary data.</text>
</comment>
<organism evidence="3">
    <name type="scientific">Gracilinema caldarium</name>
    <dbReference type="NCBI Taxonomy" id="215591"/>
    <lineage>
        <taxon>Bacteria</taxon>
        <taxon>Pseudomonadati</taxon>
        <taxon>Spirochaetota</taxon>
        <taxon>Spirochaetia</taxon>
        <taxon>Spirochaetales</taxon>
        <taxon>Breznakiellaceae</taxon>
        <taxon>Gracilinema</taxon>
    </lineage>
</organism>
<dbReference type="InterPro" id="IPR034683">
    <property type="entry name" value="IspD/TarI"/>
</dbReference>
<keyword evidence="1 3" id="KW-0808">Transferase</keyword>
<evidence type="ECO:0000256" key="2">
    <source>
        <dbReference type="ARBA" id="ARBA00022695"/>
    </source>
</evidence>
<evidence type="ECO:0000313" key="3">
    <source>
        <dbReference type="EMBL" id="HFH29781.1"/>
    </source>
</evidence>
<dbReference type="Gene3D" id="3.90.550.10">
    <property type="entry name" value="Spore Coat Polysaccharide Biosynthesis Protein SpsA, Chain A"/>
    <property type="match status" value="1"/>
</dbReference>
<dbReference type="PANTHER" id="PTHR32125">
    <property type="entry name" value="2-C-METHYL-D-ERYTHRITOL 4-PHOSPHATE CYTIDYLYLTRANSFERASE, CHLOROPLASTIC"/>
    <property type="match status" value="1"/>
</dbReference>
<dbReference type="GO" id="GO:0050518">
    <property type="term" value="F:2-C-methyl-D-erythritol 4-phosphate cytidylyltransferase activity"/>
    <property type="evidence" value="ECO:0007669"/>
    <property type="project" value="TreeGrafter"/>
</dbReference>
<proteinExistence type="predicted"/>
<evidence type="ECO:0000256" key="1">
    <source>
        <dbReference type="ARBA" id="ARBA00022679"/>
    </source>
</evidence>
<gene>
    <name evidence="3" type="ORF">ENS59_09775</name>
</gene>
<dbReference type="AlphaFoldDB" id="A0A7C3IID2"/>
<dbReference type="InterPro" id="IPR018294">
    <property type="entry name" value="ISPD_synthase_CS"/>
</dbReference>
<dbReference type="CDD" id="cd02516">
    <property type="entry name" value="CDP-ME_synthetase"/>
    <property type="match status" value="1"/>
</dbReference>
<dbReference type="Pfam" id="PF01128">
    <property type="entry name" value="IspD"/>
    <property type="match status" value="1"/>
</dbReference>
<dbReference type="SUPFAM" id="SSF53448">
    <property type="entry name" value="Nucleotide-diphospho-sugar transferases"/>
    <property type="match status" value="1"/>
</dbReference>
<dbReference type="InterPro" id="IPR050088">
    <property type="entry name" value="IspD/TarI_cytidylyltransf_bact"/>
</dbReference>
<protein>
    <submittedName>
        <fullName evidence="3">2-C-methyl-D-erythritol 4-phosphate cytidylyltransferase</fullName>
    </submittedName>
</protein>
<dbReference type="GO" id="GO:0008299">
    <property type="term" value="P:isoprenoid biosynthetic process"/>
    <property type="evidence" value="ECO:0007669"/>
    <property type="project" value="InterPro"/>
</dbReference>
<name>A0A7C3IID2_9SPIR</name>
<keyword evidence="2 3" id="KW-0548">Nucleotidyltransferase</keyword>
<sequence length="241" mass="25946">MKGRTIAAVITAAGASTRMGGIKKEYRPLGDGRVDAEGKPITVLGSAVLAFASCPDIAYIVITVPNNPENGEIKARSCLPALPDGPIKKPKILFVPGAGSRRASVHHALALLTAYDVDYVLIHDGARPWVQASLIQRLIDAVILNQAVIPVLPLVETPKEISSEGLITRHLRRASIVSAQTPQAFAFTKILSAHERAEQEELELGKEFTDDAEVWGQFIGPVYTIQGDLGNKKITFPEDLP</sequence>
<accession>A0A7C3IID2</accession>
<reference evidence="3" key="1">
    <citation type="journal article" date="2020" name="mSystems">
        <title>Genome- and Community-Level Interaction Insights into Carbon Utilization and Element Cycling Functions of Hydrothermarchaeota in Hydrothermal Sediment.</title>
        <authorList>
            <person name="Zhou Z."/>
            <person name="Liu Y."/>
            <person name="Xu W."/>
            <person name="Pan J."/>
            <person name="Luo Z.H."/>
            <person name="Li M."/>
        </authorList>
    </citation>
    <scope>NUCLEOTIDE SEQUENCE [LARGE SCALE GENOMIC DNA]</scope>
    <source>
        <strain evidence="3">SpSt-503</strain>
    </source>
</reference>
<dbReference type="EMBL" id="DSVL01000296">
    <property type="protein sequence ID" value="HFH29781.1"/>
    <property type="molecule type" value="Genomic_DNA"/>
</dbReference>